<dbReference type="RefSeq" id="WP_021132515.1">
    <property type="nucleotide sequence ID" value="NZ_AQPH01000040.1"/>
</dbReference>
<dbReference type="PANTHER" id="PTHR35175:SF2">
    <property type="entry name" value="DUF1289 DOMAIN-CONTAINING PROTEIN"/>
    <property type="match status" value="1"/>
</dbReference>
<evidence type="ECO:0008006" key="3">
    <source>
        <dbReference type="Google" id="ProtNLM"/>
    </source>
</evidence>
<gene>
    <name evidence="1" type="ORF">K678_11011</name>
</gene>
<dbReference type="Proteomes" id="UP000015350">
    <property type="component" value="Unassembled WGS sequence"/>
</dbReference>
<dbReference type="Pfam" id="PF06945">
    <property type="entry name" value="DUF1289"/>
    <property type="match status" value="1"/>
</dbReference>
<dbReference type="OrthoDB" id="9811423at2"/>
<protein>
    <recommendedName>
        <fullName evidence="3">Fe-S protein</fullName>
    </recommendedName>
</protein>
<dbReference type="PANTHER" id="PTHR35175">
    <property type="entry name" value="DUF1289 DOMAIN-CONTAINING PROTEIN"/>
    <property type="match status" value="1"/>
</dbReference>
<dbReference type="EMBL" id="AQPH01000040">
    <property type="protein sequence ID" value="EPY01435.1"/>
    <property type="molecule type" value="Genomic_DNA"/>
</dbReference>
<comment type="caution">
    <text evidence="1">The sequence shown here is derived from an EMBL/GenBank/DDBJ whole genome shotgun (WGS) entry which is preliminary data.</text>
</comment>
<proteinExistence type="predicted"/>
<evidence type="ECO:0000313" key="2">
    <source>
        <dbReference type="Proteomes" id="UP000015350"/>
    </source>
</evidence>
<sequence length="62" mass="7137">MPKPSPESPCISRCHLDFDRNFCAGCGRTPDEIAAWHEADDETRWEILAQVARRKTAPLQRR</sequence>
<reference evidence="1 2" key="1">
    <citation type="submission" date="2013-04" db="EMBL/GenBank/DDBJ databases">
        <authorList>
            <person name="Kuznetsov B."/>
            <person name="Ivanovsky R."/>
        </authorList>
    </citation>
    <scope>NUCLEOTIDE SEQUENCE [LARGE SCALE GENOMIC DNA]</scope>
    <source>
        <strain evidence="1 2">MGU-K5</strain>
    </source>
</reference>
<dbReference type="AlphaFoldDB" id="S9TSB5"/>
<organism evidence="1 2">
    <name type="scientific">Magnetospirillum fulvum MGU-K5</name>
    <dbReference type="NCBI Taxonomy" id="1316936"/>
    <lineage>
        <taxon>Bacteria</taxon>
        <taxon>Pseudomonadati</taxon>
        <taxon>Pseudomonadota</taxon>
        <taxon>Alphaproteobacteria</taxon>
        <taxon>Rhodospirillales</taxon>
        <taxon>Rhodospirillaceae</taxon>
        <taxon>Magnetospirillum</taxon>
    </lineage>
</organism>
<dbReference type="STRING" id="1316936.K678_11011"/>
<name>S9TSB5_MAGFU</name>
<dbReference type="InterPro" id="IPR010710">
    <property type="entry name" value="DUF1289"/>
</dbReference>
<evidence type="ECO:0000313" key="1">
    <source>
        <dbReference type="EMBL" id="EPY01435.1"/>
    </source>
</evidence>
<accession>S9TSB5</accession>